<feature type="non-terminal residue" evidence="2">
    <location>
        <position position="42"/>
    </location>
</feature>
<organism evidence="2 3">
    <name type="scientific">Eumeta variegata</name>
    <name type="common">Bagworm moth</name>
    <name type="synonym">Eumeta japonica</name>
    <dbReference type="NCBI Taxonomy" id="151549"/>
    <lineage>
        <taxon>Eukaryota</taxon>
        <taxon>Metazoa</taxon>
        <taxon>Ecdysozoa</taxon>
        <taxon>Arthropoda</taxon>
        <taxon>Hexapoda</taxon>
        <taxon>Insecta</taxon>
        <taxon>Pterygota</taxon>
        <taxon>Neoptera</taxon>
        <taxon>Endopterygota</taxon>
        <taxon>Lepidoptera</taxon>
        <taxon>Glossata</taxon>
        <taxon>Ditrysia</taxon>
        <taxon>Tineoidea</taxon>
        <taxon>Psychidae</taxon>
        <taxon>Oiketicinae</taxon>
        <taxon>Eumeta</taxon>
    </lineage>
</organism>
<accession>A0A4C1SVH0</accession>
<evidence type="ECO:0000313" key="2">
    <source>
        <dbReference type="EMBL" id="GBP05894.1"/>
    </source>
</evidence>
<name>A0A4C1SVH0_EUMVA</name>
<proteinExistence type="predicted"/>
<dbReference type="EMBL" id="BGZK01003963">
    <property type="protein sequence ID" value="GBP05894.1"/>
    <property type="molecule type" value="Genomic_DNA"/>
</dbReference>
<gene>
    <name evidence="2" type="ORF">EVAR_79781_1</name>
</gene>
<evidence type="ECO:0000313" key="3">
    <source>
        <dbReference type="Proteomes" id="UP000299102"/>
    </source>
</evidence>
<reference evidence="2 3" key="1">
    <citation type="journal article" date="2019" name="Commun. Biol.">
        <title>The bagworm genome reveals a unique fibroin gene that provides high tensile strength.</title>
        <authorList>
            <person name="Kono N."/>
            <person name="Nakamura H."/>
            <person name="Ohtoshi R."/>
            <person name="Tomita M."/>
            <person name="Numata K."/>
            <person name="Arakawa K."/>
        </authorList>
    </citation>
    <scope>NUCLEOTIDE SEQUENCE [LARGE SCALE GENOMIC DNA]</scope>
</reference>
<keyword evidence="3" id="KW-1185">Reference proteome</keyword>
<evidence type="ECO:0000256" key="1">
    <source>
        <dbReference type="SAM" id="MobiDB-lite"/>
    </source>
</evidence>
<comment type="caution">
    <text evidence="2">The sequence shown here is derived from an EMBL/GenBank/DDBJ whole genome shotgun (WGS) entry which is preliminary data.</text>
</comment>
<dbReference type="Proteomes" id="UP000299102">
    <property type="component" value="Unassembled WGS sequence"/>
</dbReference>
<protein>
    <submittedName>
        <fullName evidence="2">Uncharacterized protein</fullName>
    </submittedName>
</protein>
<feature type="non-terminal residue" evidence="2">
    <location>
        <position position="1"/>
    </location>
</feature>
<dbReference type="AlphaFoldDB" id="A0A4C1SVH0"/>
<feature type="region of interest" description="Disordered" evidence="1">
    <location>
        <begin position="1"/>
        <end position="42"/>
    </location>
</feature>
<sequence length="42" mass="4744">SPHGPVYAGGVVGTQTATEQRTNRRRRIRNYIQTRSISFSQP</sequence>